<keyword evidence="2" id="KW-0560">Oxidoreductase</keyword>
<dbReference type="InterPro" id="IPR036291">
    <property type="entry name" value="NAD(P)-bd_dom_sf"/>
</dbReference>
<dbReference type="STRING" id="296587.C1EAH5"/>
<feature type="non-terminal residue" evidence="3">
    <location>
        <position position="1"/>
    </location>
</feature>
<dbReference type="EMBL" id="CP001328">
    <property type="protein sequence ID" value="ACO65205.1"/>
    <property type="molecule type" value="Genomic_DNA"/>
</dbReference>
<dbReference type="GO" id="GO:0016491">
    <property type="term" value="F:oxidoreductase activity"/>
    <property type="evidence" value="ECO:0007669"/>
    <property type="project" value="UniProtKB-KW"/>
</dbReference>
<dbReference type="PANTHER" id="PTHR24320">
    <property type="entry name" value="RETINOL DEHYDROGENASE"/>
    <property type="match status" value="1"/>
</dbReference>
<keyword evidence="4" id="KW-1185">Reference proteome</keyword>
<feature type="non-terminal residue" evidence="3">
    <location>
        <position position="143"/>
    </location>
</feature>
<evidence type="ECO:0008006" key="5">
    <source>
        <dbReference type="Google" id="ProtNLM"/>
    </source>
</evidence>
<protein>
    <recommendedName>
        <fullName evidence="5">Protochlorophyllide reductase</fullName>
    </recommendedName>
</protein>
<dbReference type="AlphaFoldDB" id="C1EAH5"/>
<dbReference type="InterPro" id="IPR002347">
    <property type="entry name" value="SDR_fam"/>
</dbReference>
<evidence type="ECO:0000256" key="2">
    <source>
        <dbReference type="ARBA" id="ARBA00023002"/>
    </source>
</evidence>
<comment type="similarity">
    <text evidence="1">Belongs to the short-chain dehydrogenases/reductases (SDR) family.</text>
</comment>
<dbReference type="eggNOG" id="KOG1208">
    <property type="taxonomic scope" value="Eukaryota"/>
</dbReference>
<dbReference type="OrthoDB" id="191139at2759"/>
<gene>
    <name evidence="3" type="ORF">MICPUN_73774</name>
</gene>
<dbReference type="SUPFAM" id="SSF51735">
    <property type="entry name" value="NAD(P)-binding Rossmann-fold domains"/>
    <property type="match status" value="1"/>
</dbReference>
<evidence type="ECO:0000313" key="4">
    <source>
        <dbReference type="Proteomes" id="UP000002009"/>
    </source>
</evidence>
<dbReference type="Pfam" id="PF00106">
    <property type="entry name" value="adh_short"/>
    <property type="match status" value="1"/>
</dbReference>
<dbReference type="InParanoid" id="C1EAH5"/>
<organism evidence="3 4">
    <name type="scientific">Micromonas commoda (strain RCC299 / NOUM17 / CCMP2709)</name>
    <name type="common">Picoplanktonic green alga</name>
    <dbReference type="NCBI Taxonomy" id="296587"/>
    <lineage>
        <taxon>Eukaryota</taxon>
        <taxon>Viridiplantae</taxon>
        <taxon>Chlorophyta</taxon>
        <taxon>Mamiellophyceae</taxon>
        <taxon>Mamiellales</taxon>
        <taxon>Mamiellaceae</taxon>
        <taxon>Micromonas</taxon>
    </lineage>
</organism>
<accession>C1EAH5</accession>
<dbReference type="Gene3D" id="3.40.50.720">
    <property type="entry name" value="NAD(P)-binding Rossmann-like Domain"/>
    <property type="match status" value="1"/>
</dbReference>
<dbReference type="KEGG" id="mis:MICPUN_73774"/>
<evidence type="ECO:0000313" key="3">
    <source>
        <dbReference type="EMBL" id="ACO65205.1"/>
    </source>
</evidence>
<proteinExistence type="inferred from homology"/>
<dbReference type="Proteomes" id="UP000002009">
    <property type="component" value="Chromosome 7"/>
</dbReference>
<reference evidence="3 4" key="1">
    <citation type="journal article" date="2009" name="Science">
        <title>Green evolution and dynamic adaptations revealed by genomes of the marine picoeukaryotes Micromonas.</title>
        <authorList>
            <person name="Worden A.Z."/>
            <person name="Lee J.H."/>
            <person name="Mock T."/>
            <person name="Rouze P."/>
            <person name="Simmons M.P."/>
            <person name="Aerts A.L."/>
            <person name="Allen A.E."/>
            <person name="Cuvelier M.L."/>
            <person name="Derelle E."/>
            <person name="Everett M.V."/>
            <person name="Foulon E."/>
            <person name="Grimwood J."/>
            <person name="Gundlach H."/>
            <person name="Henrissat B."/>
            <person name="Napoli C."/>
            <person name="McDonald S.M."/>
            <person name="Parker M.S."/>
            <person name="Rombauts S."/>
            <person name="Salamov A."/>
            <person name="Von Dassow P."/>
            <person name="Badger J.H."/>
            <person name="Coutinho P.M."/>
            <person name="Demir E."/>
            <person name="Dubchak I."/>
            <person name="Gentemann C."/>
            <person name="Eikrem W."/>
            <person name="Gready J.E."/>
            <person name="John U."/>
            <person name="Lanier W."/>
            <person name="Lindquist E.A."/>
            <person name="Lucas S."/>
            <person name="Mayer K.F."/>
            <person name="Moreau H."/>
            <person name="Not F."/>
            <person name="Otillar R."/>
            <person name="Panaud O."/>
            <person name="Pangilinan J."/>
            <person name="Paulsen I."/>
            <person name="Piegu B."/>
            <person name="Poliakov A."/>
            <person name="Robbens S."/>
            <person name="Schmutz J."/>
            <person name="Toulza E."/>
            <person name="Wyss T."/>
            <person name="Zelensky A."/>
            <person name="Zhou K."/>
            <person name="Armbrust E.V."/>
            <person name="Bhattacharya D."/>
            <person name="Goodenough U.W."/>
            <person name="Van de Peer Y."/>
            <person name="Grigoriev I.V."/>
        </authorList>
    </citation>
    <scope>NUCLEOTIDE SEQUENCE [LARGE SCALE GENOMIC DNA]</scope>
    <source>
        <strain evidence="4">RCC299 / NOUM17</strain>
    </source>
</reference>
<sequence>GHTVLVTGGTSGIGWESSRQLYEAGCRVIVAGRTEEKAGKAVKSIVAASGTTGTGSLEAVGIDLADLSSIKKFVDDVAYESFSAIVLNAGVAPDRAAMGMAAGPQTAKRTKQGFEETIGVNHLGHFLLCQGLLPKLLSTAGAR</sequence>
<dbReference type="GeneID" id="8244894"/>
<dbReference type="RefSeq" id="XP_002503947.1">
    <property type="nucleotide sequence ID" value="XM_002503901.1"/>
</dbReference>
<name>C1EAH5_MICCC</name>
<dbReference type="PANTHER" id="PTHR24320:SF148">
    <property type="entry name" value="NAD(P)-BINDING ROSSMANN-FOLD SUPERFAMILY PROTEIN"/>
    <property type="match status" value="1"/>
</dbReference>
<evidence type="ECO:0000256" key="1">
    <source>
        <dbReference type="ARBA" id="ARBA00006484"/>
    </source>
</evidence>